<name>A0AAV1V1U6_9STRA</name>
<evidence type="ECO:0000313" key="1">
    <source>
        <dbReference type="EMBL" id="CAK7940866.1"/>
    </source>
</evidence>
<protein>
    <submittedName>
        <fullName evidence="1">Uncharacterized protein</fullName>
    </submittedName>
</protein>
<dbReference type="EMBL" id="CAKLBY020000259">
    <property type="protein sequence ID" value="CAK7940866.1"/>
    <property type="molecule type" value="Genomic_DNA"/>
</dbReference>
<gene>
    <name evidence="1" type="ORF">PM001_LOCUS26016</name>
</gene>
<accession>A0AAV1V1U6</accession>
<dbReference type="Proteomes" id="UP001162060">
    <property type="component" value="Unassembled WGS sequence"/>
</dbReference>
<dbReference type="AlphaFoldDB" id="A0AAV1V1U6"/>
<comment type="caution">
    <text evidence="1">The sequence shown here is derived from an EMBL/GenBank/DDBJ whole genome shotgun (WGS) entry which is preliminary data.</text>
</comment>
<organism evidence="1 2">
    <name type="scientific">Peronospora matthiolae</name>
    <dbReference type="NCBI Taxonomy" id="2874970"/>
    <lineage>
        <taxon>Eukaryota</taxon>
        <taxon>Sar</taxon>
        <taxon>Stramenopiles</taxon>
        <taxon>Oomycota</taxon>
        <taxon>Peronosporomycetes</taxon>
        <taxon>Peronosporales</taxon>
        <taxon>Peronosporaceae</taxon>
        <taxon>Peronospora</taxon>
    </lineage>
</organism>
<evidence type="ECO:0000313" key="2">
    <source>
        <dbReference type="Proteomes" id="UP001162060"/>
    </source>
</evidence>
<sequence length="81" mass="9318">MRKTESRRREVWQSAVKLGLDRQSTSTSSTHRMMCLFGKNKLPITAAQSTTLYGIYSNYTTSIRIALIAWVIDMDRIYAKV</sequence>
<proteinExistence type="predicted"/>
<reference evidence="1" key="1">
    <citation type="submission" date="2024-01" db="EMBL/GenBank/DDBJ databases">
        <authorList>
            <person name="Webb A."/>
        </authorList>
    </citation>
    <scope>NUCLEOTIDE SEQUENCE</scope>
    <source>
        <strain evidence="1">Pm1</strain>
    </source>
</reference>